<dbReference type="Pfam" id="PF00875">
    <property type="entry name" value="DNA_photolyase"/>
    <property type="match status" value="1"/>
</dbReference>
<feature type="region of interest" description="Disordered" evidence="6">
    <location>
        <begin position="270"/>
        <end position="290"/>
    </location>
</feature>
<gene>
    <name evidence="8" type="ORF">I316_03543</name>
</gene>
<dbReference type="Gene3D" id="1.10.579.10">
    <property type="entry name" value="DNA Cyclobutane Dipyrimidine Photolyase, subunit A, domain 3"/>
    <property type="match status" value="1"/>
</dbReference>
<evidence type="ECO:0000256" key="1">
    <source>
        <dbReference type="ARBA" id="ARBA00005862"/>
    </source>
</evidence>
<feature type="site" description="Electron transfer via tryptophanyl radical" evidence="5">
    <location>
        <position position="460"/>
    </location>
</feature>
<dbReference type="InterPro" id="IPR036134">
    <property type="entry name" value="Crypto/Photolyase_FAD-like_sf"/>
</dbReference>
<dbReference type="GO" id="GO:0032922">
    <property type="term" value="P:circadian regulation of gene expression"/>
    <property type="evidence" value="ECO:0007669"/>
    <property type="project" value="TreeGrafter"/>
</dbReference>
<keyword evidence="2 4" id="KW-0285">Flavoprotein</keyword>
<comment type="cofactor">
    <cofactor evidence="4">
        <name>FAD</name>
        <dbReference type="ChEBI" id="CHEBI:57692"/>
    </cofactor>
    <text evidence="4">Binds 1 FAD per subunit.</text>
</comment>
<dbReference type="GO" id="GO:0003677">
    <property type="term" value="F:DNA binding"/>
    <property type="evidence" value="ECO:0007669"/>
    <property type="project" value="TreeGrafter"/>
</dbReference>
<feature type="compositionally biased region" description="Low complexity" evidence="6">
    <location>
        <begin position="78"/>
        <end position="96"/>
    </location>
</feature>
<dbReference type="AlphaFoldDB" id="A0A1B9GVD6"/>
<organism evidence="8 9">
    <name type="scientific">Kwoniella heveanensis BCC8398</name>
    <dbReference type="NCBI Taxonomy" id="1296120"/>
    <lineage>
        <taxon>Eukaryota</taxon>
        <taxon>Fungi</taxon>
        <taxon>Dikarya</taxon>
        <taxon>Basidiomycota</taxon>
        <taxon>Agaricomycotina</taxon>
        <taxon>Tremellomycetes</taxon>
        <taxon>Tremellales</taxon>
        <taxon>Cryptococcaceae</taxon>
        <taxon>Kwoniella</taxon>
    </lineage>
</organism>
<dbReference type="GO" id="GO:0043153">
    <property type="term" value="P:entrainment of circadian clock by photoperiod"/>
    <property type="evidence" value="ECO:0007669"/>
    <property type="project" value="TreeGrafter"/>
</dbReference>
<comment type="similarity">
    <text evidence="1">Belongs to the DNA photolyase class-1 family.</text>
</comment>
<evidence type="ECO:0000256" key="6">
    <source>
        <dbReference type="SAM" id="MobiDB-lite"/>
    </source>
</evidence>
<proteinExistence type="inferred from homology"/>
<accession>A0A1B9GVD6</accession>
<protein>
    <recommendedName>
        <fullName evidence="7">Photolyase/cryptochrome alpha/beta domain-containing protein</fullName>
    </recommendedName>
</protein>
<dbReference type="GO" id="GO:0005634">
    <property type="term" value="C:nucleus"/>
    <property type="evidence" value="ECO:0007669"/>
    <property type="project" value="TreeGrafter"/>
</dbReference>
<feature type="binding site" evidence="4">
    <location>
        <begin position="383"/>
        <end position="387"/>
    </location>
    <ligand>
        <name>FAD</name>
        <dbReference type="ChEBI" id="CHEBI:57692"/>
    </ligand>
</feature>
<reference evidence="8 9" key="1">
    <citation type="submission" date="2013-07" db="EMBL/GenBank/DDBJ databases">
        <title>The Genome Sequence of Cryptococcus heveanensis BCC8398.</title>
        <authorList>
            <consortium name="The Broad Institute Genome Sequencing Platform"/>
            <person name="Cuomo C."/>
            <person name="Litvintseva A."/>
            <person name="Chen Y."/>
            <person name="Heitman J."/>
            <person name="Sun S."/>
            <person name="Springer D."/>
            <person name="Dromer F."/>
            <person name="Young S.K."/>
            <person name="Zeng Q."/>
            <person name="Gargeya S."/>
            <person name="Fitzgerald M."/>
            <person name="Abouelleil A."/>
            <person name="Alvarado L."/>
            <person name="Berlin A.M."/>
            <person name="Chapman S.B."/>
            <person name="Dewar J."/>
            <person name="Goldberg J."/>
            <person name="Griggs A."/>
            <person name="Gujja S."/>
            <person name="Hansen M."/>
            <person name="Howarth C."/>
            <person name="Imamovic A."/>
            <person name="Larimer J."/>
            <person name="McCowan C."/>
            <person name="Murphy C."/>
            <person name="Pearson M."/>
            <person name="Priest M."/>
            <person name="Roberts A."/>
            <person name="Saif S."/>
            <person name="Shea T."/>
            <person name="Sykes S."/>
            <person name="Wortman J."/>
            <person name="Nusbaum C."/>
            <person name="Birren B."/>
        </authorList>
    </citation>
    <scope>NUCLEOTIDE SEQUENCE [LARGE SCALE GENOMIC DNA]</scope>
    <source>
        <strain evidence="8 9">BCC8398</strain>
    </source>
</reference>
<dbReference type="Proteomes" id="UP000092666">
    <property type="component" value="Unassembled WGS sequence"/>
</dbReference>
<dbReference type="InterPro" id="IPR014729">
    <property type="entry name" value="Rossmann-like_a/b/a_fold"/>
</dbReference>
<dbReference type="PROSITE" id="PS51645">
    <property type="entry name" value="PHR_CRY_ALPHA_BETA"/>
    <property type="match status" value="1"/>
</dbReference>
<dbReference type="Gene3D" id="3.40.50.620">
    <property type="entry name" value="HUPs"/>
    <property type="match status" value="1"/>
</dbReference>
<evidence type="ECO:0000259" key="7">
    <source>
        <dbReference type="PROSITE" id="PS51645"/>
    </source>
</evidence>
<keyword evidence="9" id="KW-1185">Reference proteome</keyword>
<evidence type="ECO:0000256" key="2">
    <source>
        <dbReference type="ARBA" id="ARBA00022630"/>
    </source>
</evidence>
<dbReference type="InterPro" id="IPR002081">
    <property type="entry name" value="Cryptochrome/DNA_photolyase_1"/>
</dbReference>
<dbReference type="InterPro" id="IPR006050">
    <property type="entry name" value="DNA_photolyase_N"/>
</dbReference>
<dbReference type="GO" id="GO:0005737">
    <property type="term" value="C:cytoplasm"/>
    <property type="evidence" value="ECO:0007669"/>
    <property type="project" value="TreeGrafter"/>
</dbReference>
<evidence type="ECO:0000256" key="3">
    <source>
        <dbReference type="ARBA" id="ARBA00022827"/>
    </source>
</evidence>
<feature type="site" description="Electron transfer via tryptophanyl radical" evidence="5">
    <location>
        <position position="536"/>
    </location>
</feature>
<dbReference type="Pfam" id="PF03441">
    <property type="entry name" value="FAD_binding_7"/>
    <property type="match status" value="1"/>
</dbReference>
<dbReference type="PANTHER" id="PTHR11455:SF9">
    <property type="entry name" value="CRYPTOCHROME CIRCADIAN CLOCK 5 ISOFORM X1"/>
    <property type="match status" value="1"/>
</dbReference>
<dbReference type="GO" id="GO:0003904">
    <property type="term" value="F:deoxyribodipyrimidine photo-lyase activity"/>
    <property type="evidence" value="ECO:0007669"/>
    <property type="project" value="TreeGrafter"/>
</dbReference>
<feature type="binding site" evidence="4">
    <location>
        <begin position="429"/>
        <end position="436"/>
    </location>
    <ligand>
        <name>FAD</name>
        <dbReference type="ChEBI" id="CHEBI:57692"/>
    </ligand>
</feature>
<feature type="domain" description="Photolyase/cryptochrome alpha/beta" evidence="7">
    <location>
        <begin position="99"/>
        <end position="241"/>
    </location>
</feature>
<feature type="region of interest" description="Disordered" evidence="6">
    <location>
        <begin position="1"/>
        <end position="96"/>
    </location>
</feature>
<keyword evidence="3 4" id="KW-0274">FAD</keyword>
<dbReference type="SUPFAM" id="SSF48173">
    <property type="entry name" value="Cryptochrome/photolyase FAD-binding domain"/>
    <property type="match status" value="1"/>
</dbReference>
<evidence type="ECO:0000256" key="4">
    <source>
        <dbReference type="PIRSR" id="PIRSR602081-1"/>
    </source>
</evidence>
<sequence>MPRGKSSGSAKREPVSPPAEAKKAGADAVGDATRSPLKNVSAWKDELEVAENTSESDVHDKKQKTGGAPRVQSKGKGKSAASAGAAKPCSSSMSSSGGARVLYWHRTDLRLTDSPALTRALDPSTYSDHGSDGTIEAFWPIWCFDPTYVYSTRVGVNRWSFLLESMRDLSERYEELNEKQKLWVLRGRPELIIRRLVRDWGVTHLAFEKDSNAYSKVRDQKIKALAEELGIQVIDTPGRHLYDPDEVIKQHKGKPIMTLHQWQSVTSKMGDVPDPLPKPESIPDPGSTDLDEHGEEWGQYAGVDLNAEIRTGNDTCFEHLTGPSSEPFSVPTMGQLGFADPTTTIHGGTIEAHKRLDLFLSTPEKVAKFSKPNSAPTSLEPSTTLLSPYIKFGCVGVRETWWGCKRVIADWEKKGGRGETKEPENMFGQLQFRDMYACAEAAVPHFERVRGNSVCKYVDWALSNVYDDHGVEIIPRPTDRSNPKAEEYFEAWREGRTGFPWIDACMRQLKYEGWIHHLARHSVACFLTRGQCYISWERGMEVFDEWLIDWDPASNPGNWLWLSCSAFFSQYFRVYGLVSWPQKTDKTGALVRKYCPELKNFPDKYIYAPHTAPQAVQEKAGCIIGQDYPFPMLDEHAAKDLCIARIKDAYHLNLHGDSPEVINGTAEDKLKALHEESGATEDMHHEEGKKKRKRSGEGAMDKFVKREKK</sequence>
<dbReference type="EMBL" id="KV700123">
    <property type="protein sequence ID" value="OCF34996.1"/>
    <property type="molecule type" value="Genomic_DNA"/>
</dbReference>
<evidence type="ECO:0000313" key="8">
    <source>
        <dbReference type="EMBL" id="OCF34996.1"/>
    </source>
</evidence>
<dbReference type="PANTHER" id="PTHR11455">
    <property type="entry name" value="CRYPTOCHROME"/>
    <property type="match status" value="1"/>
</dbReference>
<name>A0A1B9GVD6_9TREE</name>
<feature type="region of interest" description="Disordered" evidence="6">
    <location>
        <begin position="675"/>
        <end position="709"/>
    </location>
</feature>
<dbReference type="GO" id="GO:0071949">
    <property type="term" value="F:FAD binding"/>
    <property type="evidence" value="ECO:0007669"/>
    <property type="project" value="TreeGrafter"/>
</dbReference>
<dbReference type="SUPFAM" id="SSF52425">
    <property type="entry name" value="Cryptochrome/photolyase, N-terminal domain"/>
    <property type="match status" value="1"/>
</dbReference>
<evidence type="ECO:0000256" key="5">
    <source>
        <dbReference type="PIRSR" id="PIRSR602081-2"/>
    </source>
</evidence>
<feature type="binding site" evidence="4">
    <location>
        <begin position="549"/>
        <end position="551"/>
    </location>
    <ligand>
        <name>FAD</name>
        <dbReference type="ChEBI" id="CHEBI:57692"/>
    </ligand>
</feature>
<reference evidence="9" key="2">
    <citation type="submission" date="2013-12" db="EMBL/GenBank/DDBJ databases">
        <title>Evolution of pathogenesis and genome organization in the Tremellales.</title>
        <authorList>
            <person name="Cuomo C."/>
            <person name="Litvintseva A."/>
            <person name="Heitman J."/>
            <person name="Chen Y."/>
            <person name="Sun S."/>
            <person name="Springer D."/>
            <person name="Dromer F."/>
            <person name="Young S."/>
            <person name="Zeng Q."/>
            <person name="Chapman S."/>
            <person name="Gujja S."/>
            <person name="Saif S."/>
            <person name="Birren B."/>
        </authorList>
    </citation>
    <scope>NUCLEOTIDE SEQUENCE [LARGE SCALE GENOMIC DNA]</scope>
    <source>
        <strain evidence="9">BCC8398</strain>
    </source>
</reference>
<dbReference type="Gene3D" id="1.25.40.80">
    <property type="match status" value="1"/>
</dbReference>
<dbReference type="OrthoDB" id="435881at2759"/>
<feature type="site" description="Electron transfer via tryptophanyl radical" evidence="5">
    <location>
        <position position="559"/>
    </location>
</feature>
<dbReference type="InterPro" id="IPR036155">
    <property type="entry name" value="Crypto/Photolyase_N_sf"/>
</dbReference>
<dbReference type="InterPro" id="IPR005101">
    <property type="entry name" value="Cryptochr/Photolyase_FAD-bd"/>
</dbReference>
<evidence type="ECO:0000313" key="9">
    <source>
        <dbReference type="Proteomes" id="UP000092666"/>
    </source>
</evidence>
<feature type="compositionally biased region" description="Basic and acidic residues" evidence="6">
    <location>
        <begin position="10"/>
        <end position="25"/>
    </location>
</feature>
<dbReference type="STRING" id="1296120.A0A1B9GVD6"/>